<dbReference type="EMBL" id="MN032614">
    <property type="protein sequence ID" value="QDJ96828.1"/>
    <property type="molecule type" value="Genomic_DNA"/>
</dbReference>
<dbReference type="EC" id="2.7.7.6" evidence="2"/>
<evidence type="ECO:0000256" key="2">
    <source>
        <dbReference type="ARBA" id="ARBA00012418"/>
    </source>
</evidence>
<evidence type="ECO:0000313" key="9">
    <source>
        <dbReference type="Proteomes" id="UP000317703"/>
    </source>
</evidence>
<reference evidence="8" key="1">
    <citation type="submission" date="2019-06" db="EMBL/GenBank/DDBJ databases">
        <title>Complete genome sequence of Aeromonas hydrophila bacteriophage PS1.</title>
        <authorList>
            <person name="Rai S."/>
            <person name="Tyagi A."/>
            <person name="Kumar N."/>
            <person name="Singh N."/>
        </authorList>
    </citation>
    <scope>NUCLEOTIDE SEQUENCE [LARGE SCALE GENOMIC DNA]</scope>
</reference>
<evidence type="ECO:0000256" key="5">
    <source>
        <dbReference type="ARBA" id="ARBA00022695"/>
    </source>
</evidence>
<dbReference type="Gene3D" id="2.40.270.10">
    <property type="entry name" value="DNA-directed RNA polymerase, subunit 2, domain 6"/>
    <property type="match status" value="1"/>
</dbReference>
<gene>
    <name evidence="8" type="ORF">PS1_0069</name>
</gene>
<evidence type="ECO:0000256" key="6">
    <source>
        <dbReference type="ARBA" id="ARBA00023163"/>
    </source>
</evidence>
<keyword evidence="6" id="KW-0804">Transcription</keyword>
<evidence type="ECO:0000256" key="1">
    <source>
        <dbReference type="ARBA" id="ARBA00006835"/>
    </source>
</evidence>
<dbReference type="InterPro" id="IPR037033">
    <property type="entry name" value="DNA-dir_RNAP_su2_hyb_sf"/>
</dbReference>
<dbReference type="GO" id="GO:0003899">
    <property type="term" value="F:DNA-directed RNA polymerase activity"/>
    <property type="evidence" value="ECO:0007669"/>
    <property type="project" value="UniProtKB-EC"/>
</dbReference>
<protein>
    <recommendedName>
        <fullName evidence="2">DNA-directed RNA polymerase</fullName>
        <ecNumber evidence="2">2.7.7.6</ecNumber>
    </recommendedName>
</protein>
<keyword evidence="9" id="KW-1185">Reference proteome</keyword>
<evidence type="ECO:0000256" key="4">
    <source>
        <dbReference type="ARBA" id="ARBA00022679"/>
    </source>
</evidence>
<accession>A0A514TUY0</accession>
<keyword evidence="4" id="KW-0808">Transferase</keyword>
<dbReference type="GO" id="GO:0000428">
    <property type="term" value="C:DNA-directed RNA polymerase complex"/>
    <property type="evidence" value="ECO:0007669"/>
    <property type="project" value="UniProtKB-KW"/>
</dbReference>
<evidence type="ECO:0000256" key="7">
    <source>
        <dbReference type="ARBA" id="ARBA00048552"/>
    </source>
</evidence>
<keyword evidence="5" id="KW-0548">Nucleotidyltransferase</keyword>
<dbReference type="GO" id="GO:0003677">
    <property type="term" value="F:DNA binding"/>
    <property type="evidence" value="ECO:0007669"/>
    <property type="project" value="InterPro"/>
</dbReference>
<sequence length="700" mass="79969">MKDKKPKNQLTHRTNGLAVGLNACKVSSSPARLYMLSKNLGKAAVVWHPTNRKFSAGDEVEYGKTARKVEAESDVEVEAIFFPRNILNTTEPNLWGKVNVIVRNLETGIYDVIELEKFNTQNMDLGFEYKYDDDLLRSIKPGSQYRKGTVFGQSARISESNEWCPGIETKVAAMSHVYTEEDAVLIFESYARKVGVTFSRKHDYQWNEEEFIPLNLYGSADKPQLCPLSGERVREDGIVMGFRRKDPNAGISGMTKRSLMIPDPIYDVLFYSSPNCIVADIEVQTERYKNQSNNRKAEKLTQPHTLILEKIEEEYNNYYNDIVKWFVNKERQYADNVPLSGKLWNLIFMARGAITRDFSTPHSNGKFHKVKRKIHNINLKDWRIIVTLKEDVEGKVRFKNTGMDGNKSVIMKILPDSMAPVDEYGNKADMIVGNTPAFRRQTLGSLIELDVNFVNQYVYREIKQAFESKDYVTAWDKAHLFYKTVNPSFGELVEQLNAEERMAHLRWIMKDENEFGILAPSGTDDIGIKITERLADTYAHIKPTPVTYMNENGVKITTIHPIVISSLYYLMLDKFGDDISCQSMPKLNIFGLPTSLSKHERSRDFYRATLNRNVGETEGRLFVNQKGGAAAVRSLALANSPELLSLAGKRIIRADNPFLIKHLIKPGEERRNHSLQVIDNIMSDFGLKLRTERSSDRTHD</sequence>
<comment type="similarity">
    <text evidence="1">Belongs to the RNA polymerase beta chain family.</text>
</comment>
<keyword evidence="3" id="KW-0240">DNA-directed RNA polymerase</keyword>
<dbReference type="GO" id="GO:0006351">
    <property type="term" value="P:DNA-templated transcription"/>
    <property type="evidence" value="ECO:0007669"/>
    <property type="project" value="InterPro"/>
</dbReference>
<evidence type="ECO:0000256" key="3">
    <source>
        <dbReference type="ARBA" id="ARBA00022478"/>
    </source>
</evidence>
<proteinExistence type="inferred from homology"/>
<dbReference type="Proteomes" id="UP000317703">
    <property type="component" value="Segment"/>
</dbReference>
<evidence type="ECO:0000313" key="8">
    <source>
        <dbReference type="EMBL" id="QDJ96828.1"/>
    </source>
</evidence>
<organism evidence="8 9">
    <name type="scientific">Aeromonas phage PS1</name>
    <dbReference type="NCBI Taxonomy" id="2591406"/>
    <lineage>
        <taxon>Viruses</taxon>
        <taxon>Duplodnaviria</taxon>
        <taxon>Heunggongvirae</taxon>
        <taxon>Uroviricota</taxon>
        <taxon>Caudoviricetes</taxon>
        <taxon>Chimalliviridae</taxon>
        <taxon>Ferozepurvirus</taxon>
        <taxon>Ferozepurvirus PS1</taxon>
    </lineage>
</organism>
<name>A0A514TUY0_9CAUD</name>
<comment type="catalytic activity">
    <reaction evidence="7">
        <text>RNA(n) + a ribonucleoside 5'-triphosphate = RNA(n+1) + diphosphate</text>
        <dbReference type="Rhea" id="RHEA:21248"/>
        <dbReference type="Rhea" id="RHEA-COMP:14527"/>
        <dbReference type="Rhea" id="RHEA-COMP:17342"/>
        <dbReference type="ChEBI" id="CHEBI:33019"/>
        <dbReference type="ChEBI" id="CHEBI:61557"/>
        <dbReference type="ChEBI" id="CHEBI:140395"/>
        <dbReference type="EC" id="2.7.7.6"/>
    </reaction>
</comment>